<organism evidence="2">
    <name type="scientific">Trypanosoma brucei</name>
    <dbReference type="NCBI Taxonomy" id="5691"/>
    <lineage>
        <taxon>Eukaryota</taxon>
        <taxon>Discoba</taxon>
        <taxon>Euglenozoa</taxon>
        <taxon>Kinetoplastea</taxon>
        <taxon>Metakinetoplastina</taxon>
        <taxon>Trypanosomatida</taxon>
        <taxon>Trypanosomatidae</taxon>
        <taxon>Trypanosoma</taxon>
    </lineage>
</organism>
<evidence type="ECO:0000256" key="1">
    <source>
        <dbReference type="SAM" id="MobiDB-lite"/>
    </source>
</evidence>
<evidence type="ECO:0000313" key="2">
    <source>
        <dbReference type="EMBL" id="APD74379.1"/>
    </source>
</evidence>
<name>A0A1J0R965_9TRYP</name>
<feature type="region of interest" description="Disordered" evidence="1">
    <location>
        <begin position="239"/>
        <end position="258"/>
    </location>
</feature>
<sequence>MPSSEPQPLNLKSVRYVGPPDPTKMARASHLQLTFAGSCSHDSAGKTAFATATSGCTGVATGNNPTVVEKGDAAGQKIKKRAMLTCGDAGGNCLPVNENKDKGTHYGEYYADKICRAITAKTDVKGMPTLDGEELAQDAVIQRHAATRLQQFRSLTEPTNSDKNTELVNFLKNAFGKGTSGLDKKFKNLADKKRIKVYKDCKVKGVEIESIQTLEEEQDALTGSVKNTLPRLAVGKPKTLKQKTNQSQNQEIRPTGRKKGLTEKLFAAAF</sequence>
<dbReference type="VEuPathDB" id="TriTrypDB:Tb427_000042400"/>
<protein>
    <submittedName>
        <fullName evidence="2">Variant surface glycoprotein 1125.2979</fullName>
    </submittedName>
</protein>
<dbReference type="AlphaFoldDB" id="A0A1J0R965"/>
<dbReference type="EMBL" id="KX700423">
    <property type="protein sequence ID" value="APD74379.1"/>
    <property type="molecule type" value="Genomic_DNA"/>
</dbReference>
<reference evidence="2" key="1">
    <citation type="submission" date="2016-08" db="EMBL/GenBank/DDBJ databases">
        <title>VSG repertoire of Trypanosoma brucei EATRO 1125.</title>
        <authorList>
            <person name="Cross G.A."/>
        </authorList>
    </citation>
    <scope>NUCLEOTIDE SEQUENCE</scope>
    <source>
        <strain evidence="2">EATRO 1125</strain>
    </source>
</reference>
<proteinExistence type="predicted"/>
<feature type="compositionally biased region" description="Polar residues" evidence="1">
    <location>
        <begin position="242"/>
        <end position="252"/>
    </location>
</feature>
<accession>A0A1J0R965</accession>